<dbReference type="AlphaFoldDB" id="A0AA85JT93"/>
<name>A0AA85JT93_TRIRE</name>
<sequence length="55" mass="6499">NNEPHYIFSTFGILAITEKEQEHLSLTDWFKEAVLYESLVQNSSFRYLAAWKSFV</sequence>
<accession>A0AA85JT93</accession>
<dbReference type="WBParaSite" id="TREG1_34960.1">
    <property type="protein sequence ID" value="TREG1_34960.1"/>
    <property type="gene ID" value="TREG1_34960"/>
</dbReference>
<evidence type="ECO:0000313" key="1">
    <source>
        <dbReference type="Proteomes" id="UP000050795"/>
    </source>
</evidence>
<protein>
    <submittedName>
        <fullName evidence="2">Uncharacterized protein</fullName>
    </submittedName>
</protein>
<dbReference type="Proteomes" id="UP000050795">
    <property type="component" value="Unassembled WGS sequence"/>
</dbReference>
<reference evidence="2" key="2">
    <citation type="submission" date="2023-11" db="UniProtKB">
        <authorList>
            <consortium name="WormBaseParasite"/>
        </authorList>
    </citation>
    <scope>IDENTIFICATION</scope>
</reference>
<keyword evidence="1" id="KW-1185">Reference proteome</keyword>
<organism evidence="1 2">
    <name type="scientific">Trichobilharzia regenti</name>
    <name type="common">Nasal bird schistosome</name>
    <dbReference type="NCBI Taxonomy" id="157069"/>
    <lineage>
        <taxon>Eukaryota</taxon>
        <taxon>Metazoa</taxon>
        <taxon>Spiralia</taxon>
        <taxon>Lophotrochozoa</taxon>
        <taxon>Platyhelminthes</taxon>
        <taxon>Trematoda</taxon>
        <taxon>Digenea</taxon>
        <taxon>Strigeidida</taxon>
        <taxon>Schistosomatoidea</taxon>
        <taxon>Schistosomatidae</taxon>
        <taxon>Trichobilharzia</taxon>
    </lineage>
</organism>
<reference evidence="1" key="1">
    <citation type="submission" date="2022-06" db="EMBL/GenBank/DDBJ databases">
        <authorList>
            <person name="Berger JAMES D."/>
            <person name="Berger JAMES D."/>
        </authorList>
    </citation>
    <scope>NUCLEOTIDE SEQUENCE [LARGE SCALE GENOMIC DNA]</scope>
</reference>
<proteinExistence type="predicted"/>
<evidence type="ECO:0000313" key="2">
    <source>
        <dbReference type="WBParaSite" id="TREG1_34960.1"/>
    </source>
</evidence>